<dbReference type="Proteomes" id="UP000838100">
    <property type="component" value="Unassembled WGS sequence"/>
</dbReference>
<proteinExistence type="predicted"/>
<gene>
    <name evidence="1" type="primary">yaeQ</name>
    <name evidence="1" type="ORF">SIN8267_00598</name>
</gene>
<keyword evidence="2" id="KW-1185">Reference proteome</keyword>
<dbReference type="SMART" id="SM01322">
    <property type="entry name" value="YaeQ"/>
    <property type="match status" value="1"/>
</dbReference>
<protein>
    <recommendedName>
        <fullName evidence="3">YaeQ family protein</fullName>
    </recommendedName>
</protein>
<sequence>MALKSTVYKIQLQVSNLNNHYYAEHLLSVACHPSESSLRMLARVLAFAVHADERLQFGRGLSEVEDAALWLKDDTGLVKLWVEMGNPSVDRIKWLRGKADSFAVYSYQESAQIWWQKNAEALQQLKHCQFYLLPEELLKQQAEAIGRQTNLHIMLSEQSVMITGDLNFEFELQRLDQA</sequence>
<dbReference type="RefSeq" id="WP_237443189.1">
    <property type="nucleotide sequence ID" value="NZ_CAKLPX010000001.1"/>
</dbReference>
<comment type="caution">
    <text evidence="1">The sequence shown here is derived from an EMBL/GenBank/DDBJ whole genome shotgun (WGS) entry which is preliminary data.</text>
</comment>
<dbReference type="InterPro" id="IPR009822">
    <property type="entry name" value="YaeQ"/>
</dbReference>
<dbReference type="InterPro" id="IPR011335">
    <property type="entry name" value="Restrct_endonuc-II-like"/>
</dbReference>
<accession>A0ABM9AC07</accession>
<evidence type="ECO:0000313" key="1">
    <source>
        <dbReference type="EMBL" id="CAH0990506.1"/>
    </source>
</evidence>
<dbReference type="SUPFAM" id="SSF52980">
    <property type="entry name" value="Restriction endonuclease-like"/>
    <property type="match status" value="1"/>
</dbReference>
<evidence type="ECO:0000313" key="2">
    <source>
        <dbReference type="Proteomes" id="UP000838100"/>
    </source>
</evidence>
<dbReference type="EMBL" id="CAKLPX010000001">
    <property type="protein sequence ID" value="CAH0990506.1"/>
    <property type="molecule type" value="Genomic_DNA"/>
</dbReference>
<organism evidence="1 2">
    <name type="scientific">Sinobacterium norvegicum</name>
    <dbReference type="NCBI Taxonomy" id="1641715"/>
    <lineage>
        <taxon>Bacteria</taxon>
        <taxon>Pseudomonadati</taxon>
        <taxon>Pseudomonadota</taxon>
        <taxon>Gammaproteobacteria</taxon>
        <taxon>Cellvibrionales</taxon>
        <taxon>Spongiibacteraceae</taxon>
        <taxon>Sinobacterium</taxon>
    </lineage>
</organism>
<dbReference type="PIRSF" id="PIRSF011484">
    <property type="entry name" value="YaeQ"/>
    <property type="match status" value="1"/>
</dbReference>
<name>A0ABM9AC07_9GAMM</name>
<dbReference type="Pfam" id="PF07152">
    <property type="entry name" value="YaeQ"/>
    <property type="match status" value="1"/>
</dbReference>
<reference evidence="1" key="1">
    <citation type="submission" date="2021-12" db="EMBL/GenBank/DDBJ databases">
        <authorList>
            <person name="Rodrigo-Torres L."/>
            <person name="Arahal R. D."/>
            <person name="Lucena T."/>
        </authorList>
    </citation>
    <scope>NUCLEOTIDE SEQUENCE</scope>
    <source>
        <strain evidence="1">CECT 8267</strain>
    </source>
</reference>
<dbReference type="Gene3D" id="3.10.640.10">
    <property type="entry name" value="Restriction endonuclease-like alpha-beta roll domain"/>
    <property type="match status" value="1"/>
</dbReference>
<dbReference type="PANTHER" id="PTHR38784">
    <property type="entry name" value="SUCROSE PHOSPHORYLASE"/>
    <property type="match status" value="1"/>
</dbReference>
<evidence type="ECO:0008006" key="3">
    <source>
        <dbReference type="Google" id="ProtNLM"/>
    </source>
</evidence>
<dbReference type="InterPro" id="IPR038590">
    <property type="entry name" value="YaeQ_sf"/>
</dbReference>
<dbReference type="PANTHER" id="PTHR38784:SF1">
    <property type="entry name" value="SUCROSE PHOSPHORYLASE"/>
    <property type="match status" value="1"/>
</dbReference>